<evidence type="ECO:0000256" key="6">
    <source>
        <dbReference type="ARBA" id="ARBA00023136"/>
    </source>
</evidence>
<dbReference type="InterPro" id="IPR020846">
    <property type="entry name" value="MFS_dom"/>
</dbReference>
<dbReference type="EMBL" id="JAPWDS010000002">
    <property type="protein sequence ID" value="KAJ5514178.1"/>
    <property type="molecule type" value="Genomic_DNA"/>
</dbReference>
<dbReference type="PANTHER" id="PTHR48022">
    <property type="entry name" value="PLASTIDIC GLUCOSE TRANSPORTER 4"/>
    <property type="match status" value="1"/>
</dbReference>
<keyword evidence="6 7" id="KW-0472">Membrane</keyword>
<gene>
    <name evidence="9" type="ORF">N7463_003730</name>
</gene>
<evidence type="ECO:0000256" key="7">
    <source>
        <dbReference type="SAM" id="Phobius"/>
    </source>
</evidence>
<comment type="caution">
    <text evidence="9">The sequence shown here is derived from an EMBL/GenBank/DDBJ whole genome shotgun (WGS) entry which is preliminary data.</text>
</comment>
<dbReference type="FunFam" id="1.20.1250.20:FF:000134">
    <property type="entry name" value="MFS sugar transporter protein"/>
    <property type="match status" value="1"/>
</dbReference>
<proteinExistence type="inferred from homology"/>
<reference evidence="9" key="1">
    <citation type="submission" date="2022-12" db="EMBL/GenBank/DDBJ databases">
        <authorList>
            <person name="Petersen C."/>
        </authorList>
    </citation>
    <scope>NUCLEOTIDE SEQUENCE</scope>
    <source>
        <strain evidence="9">IBT 29495</strain>
    </source>
</reference>
<evidence type="ECO:0000313" key="9">
    <source>
        <dbReference type="EMBL" id="KAJ5514178.1"/>
    </source>
</evidence>
<dbReference type="SUPFAM" id="SSF103473">
    <property type="entry name" value="MFS general substrate transporter"/>
    <property type="match status" value="1"/>
</dbReference>
<feature type="transmembrane region" description="Helical" evidence="7">
    <location>
        <begin position="353"/>
        <end position="377"/>
    </location>
</feature>
<dbReference type="InterPro" id="IPR005828">
    <property type="entry name" value="MFS_sugar_transport-like"/>
</dbReference>
<dbReference type="GO" id="GO:0016020">
    <property type="term" value="C:membrane"/>
    <property type="evidence" value="ECO:0007669"/>
    <property type="project" value="UniProtKB-SubCell"/>
</dbReference>
<feature type="transmembrane region" description="Helical" evidence="7">
    <location>
        <begin position="37"/>
        <end position="58"/>
    </location>
</feature>
<dbReference type="AlphaFoldDB" id="A0A9W9Y1R1"/>
<feature type="transmembrane region" description="Helical" evidence="7">
    <location>
        <begin position="78"/>
        <end position="97"/>
    </location>
</feature>
<sequence>MTTKTDTLEKVPQMEAFKLMPNNTNPNWIKDRGLRKLNLGIVFMFSTASSAGYIGNLVNSLLVLPEFGTIIGGLDPNIVGLIIAATSLGALVSFAPASYIADRFGRKTCVCIGSSIAIVGAITQTTVRNHWAFFGTRVLSGIGMGITQTAAPLLATEIAHPRQRQTATALYNASWNLGAISSAAATYATIGIANSWSWRVPCLLQISYPLLQLLGLMIVPESPRWLVSKGRKYEALAILGKYHANGDTDDELVQYEYRLICSTITAEITDTRNWSFFFSSKGNMHRLAICVLVGLMQEWAGNGLLSYYLAPILKSVGITKAADQAAVNVSLSGWNFLLAAAGALASERYGRRILWLISTGAMIIFLSMSTLAAGLFAERHLPAAGIAVVPLLFLFFGAYDIAYAPLFISYPAEILPFQLRAKGIAVTLSVDAVTCFFNQYVNPVAFTAIGWKYYCVFLGCLVVFLGLIYFLFPETKGRSLEEVAMIFDKEDELEIDSKKKTDKIDQN</sequence>
<evidence type="ECO:0000256" key="1">
    <source>
        <dbReference type="ARBA" id="ARBA00004141"/>
    </source>
</evidence>
<comment type="similarity">
    <text evidence="2">Belongs to the major facilitator superfamily. Sugar transporter (TC 2.A.1.1) family.</text>
</comment>
<name>A0A9W9Y1R1_9EURO</name>
<comment type="subcellular location">
    <subcellularLocation>
        <location evidence="1">Membrane</location>
        <topology evidence="1">Multi-pass membrane protein</topology>
    </subcellularLocation>
</comment>
<dbReference type="InterPro" id="IPR050360">
    <property type="entry name" value="MFS_Sugar_Transporters"/>
</dbReference>
<reference evidence="9" key="2">
    <citation type="journal article" date="2023" name="IMA Fungus">
        <title>Comparative genomic study of the Penicillium genus elucidates a diverse pangenome and 15 lateral gene transfer events.</title>
        <authorList>
            <person name="Petersen C."/>
            <person name="Sorensen T."/>
            <person name="Nielsen M.R."/>
            <person name="Sondergaard T.E."/>
            <person name="Sorensen J.L."/>
            <person name="Fitzpatrick D.A."/>
            <person name="Frisvad J.C."/>
            <person name="Nielsen K.L."/>
        </authorList>
    </citation>
    <scope>NUCLEOTIDE SEQUENCE</scope>
    <source>
        <strain evidence="9">IBT 29495</strain>
    </source>
</reference>
<dbReference type="PANTHER" id="PTHR48022:SF64">
    <property type="entry name" value="MAJOR FACILITATOR SUPERFAMILY (MFS) PROFILE DOMAIN-CONTAINING PROTEIN"/>
    <property type="match status" value="1"/>
</dbReference>
<evidence type="ECO:0000259" key="8">
    <source>
        <dbReference type="PROSITE" id="PS50850"/>
    </source>
</evidence>
<accession>A0A9W9Y1R1</accession>
<dbReference type="InterPro" id="IPR036259">
    <property type="entry name" value="MFS_trans_sf"/>
</dbReference>
<organism evidence="9 10">
    <name type="scientific">Penicillium fimorum</name>
    <dbReference type="NCBI Taxonomy" id="1882269"/>
    <lineage>
        <taxon>Eukaryota</taxon>
        <taxon>Fungi</taxon>
        <taxon>Dikarya</taxon>
        <taxon>Ascomycota</taxon>
        <taxon>Pezizomycotina</taxon>
        <taxon>Eurotiomycetes</taxon>
        <taxon>Eurotiomycetidae</taxon>
        <taxon>Eurotiales</taxon>
        <taxon>Aspergillaceae</taxon>
        <taxon>Penicillium</taxon>
    </lineage>
</organism>
<keyword evidence="10" id="KW-1185">Reference proteome</keyword>
<feature type="transmembrane region" description="Helical" evidence="7">
    <location>
        <begin position="325"/>
        <end position="346"/>
    </location>
</feature>
<dbReference type="InterPro" id="IPR005829">
    <property type="entry name" value="Sugar_transporter_CS"/>
</dbReference>
<keyword evidence="4 7" id="KW-0812">Transmembrane</keyword>
<keyword evidence="3" id="KW-0813">Transport</keyword>
<dbReference type="PROSITE" id="PS50850">
    <property type="entry name" value="MFS"/>
    <property type="match status" value="1"/>
</dbReference>
<protein>
    <submittedName>
        <fullName evidence="9">Major facilitator superfamily domain general substrate transporter</fullName>
    </submittedName>
</protein>
<keyword evidence="5 7" id="KW-1133">Transmembrane helix</keyword>
<dbReference type="GO" id="GO:0005351">
    <property type="term" value="F:carbohydrate:proton symporter activity"/>
    <property type="evidence" value="ECO:0007669"/>
    <property type="project" value="TreeGrafter"/>
</dbReference>
<feature type="transmembrane region" description="Helical" evidence="7">
    <location>
        <begin position="383"/>
        <end position="407"/>
    </location>
</feature>
<dbReference type="PROSITE" id="PS00216">
    <property type="entry name" value="SUGAR_TRANSPORT_1"/>
    <property type="match status" value="2"/>
</dbReference>
<dbReference type="PROSITE" id="PS00217">
    <property type="entry name" value="SUGAR_TRANSPORT_2"/>
    <property type="match status" value="1"/>
</dbReference>
<dbReference type="Gene3D" id="1.20.1250.20">
    <property type="entry name" value="MFS general substrate transporter like domains"/>
    <property type="match status" value="1"/>
</dbReference>
<evidence type="ECO:0000256" key="3">
    <source>
        <dbReference type="ARBA" id="ARBA00022448"/>
    </source>
</evidence>
<evidence type="ECO:0000256" key="2">
    <source>
        <dbReference type="ARBA" id="ARBA00010992"/>
    </source>
</evidence>
<feature type="domain" description="Major facilitator superfamily (MFS) profile" evidence="8">
    <location>
        <begin position="36"/>
        <end position="476"/>
    </location>
</feature>
<evidence type="ECO:0000256" key="5">
    <source>
        <dbReference type="ARBA" id="ARBA00022989"/>
    </source>
</evidence>
<dbReference type="Pfam" id="PF00083">
    <property type="entry name" value="Sugar_tr"/>
    <property type="match status" value="1"/>
</dbReference>
<dbReference type="Proteomes" id="UP001149954">
    <property type="component" value="Unassembled WGS sequence"/>
</dbReference>
<evidence type="ECO:0000256" key="4">
    <source>
        <dbReference type="ARBA" id="ARBA00022692"/>
    </source>
</evidence>
<evidence type="ECO:0000313" key="10">
    <source>
        <dbReference type="Proteomes" id="UP001149954"/>
    </source>
</evidence>
<feature type="transmembrane region" description="Helical" evidence="7">
    <location>
        <begin position="287"/>
        <end position="310"/>
    </location>
</feature>
<dbReference type="OrthoDB" id="6133115at2759"/>
<feature type="transmembrane region" description="Helical" evidence="7">
    <location>
        <begin position="451"/>
        <end position="472"/>
    </location>
</feature>